<comment type="caution">
    <text evidence="4">The sequence shown here is derived from an EMBL/GenBank/DDBJ whole genome shotgun (WGS) entry which is preliminary data.</text>
</comment>
<feature type="signal peptide" evidence="1">
    <location>
        <begin position="1"/>
        <end position="31"/>
    </location>
</feature>
<keyword evidence="5" id="KW-1185">Reference proteome</keyword>
<proteinExistence type="predicted"/>
<sequence>MRLSAERSVLLRSAALFVTGSLLVGAGSAAAAAPIATEQRGPAATVIRDQFDTLNTSVWNCEFTCPKLGGGLARFELAPGVPPNQAGSWSKVGYKPTRYTKGRFTIRFALSKRPTQNPVWWGLALWDDGPNPNGSEFNEINFGYTTNQSYTNTQLRFESAKRGRYVSLKIDTGVDLYDGKFHDGTLEYGPDYVAFYLDDRLLKVISDVSVIPTDPMELVVGARLVTGGAALSSKFTQTVDWVKIEQ</sequence>
<dbReference type="InterPro" id="IPR013320">
    <property type="entry name" value="ConA-like_dom_sf"/>
</dbReference>
<feature type="domain" description="GH16" evidence="2">
    <location>
        <begin position="28"/>
        <end position="246"/>
    </location>
</feature>
<dbReference type="EMBL" id="JABJRC010000019">
    <property type="protein sequence ID" value="NOL45911.1"/>
    <property type="molecule type" value="Genomic_DNA"/>
</dbReference>
<dbReference type="PROSITE" id="PS51762">
    <property type="entry name" value="GH16_2"/>
    <property type="match status" value="1"/>
</dbReference>
<dbReference type="RefSeq" id="WP_171679209.1">
    <property type="nucleotide sequence ID" value="NZ_BAAAGT010000020.1"/>
</dbReference>
<gene>
    <name evidence="3" type="ORF">HNR71_005873</name>
    <name evidence="4" type="ORF">HPO96_37265</name>
</gene>
<keyword evidence="1" id="KW-0732">Signal</keyword>
<dbReference type="GO" id="GO:0005975">
    <property type="term" value="P:carbohydrate metabolic process"/>
    <property type="evidence" value="ECO:0007669"/>
    <property type="project" value="InterPro"/>
</dbReference>
<reference evidence="4 5" key="1">
    <citation type="submission" date="2020-05" db="EMBL/GenBank/DDBJ databases">
        <title>Genome sequence of Kribbella sandramycini ATCC 39419.</title>
        <authorList>
            <person name="Maclea K.S."/>
            <person name="Fair J.L."/>
        </authorList>
    </citation>
    <scope>NUCLEOTIDE SEQUENCE [LARGE SCALE GENOMIC DNA]</scope>
    <source>
        <strain evidence="4 5">ATCC 39419</strain>
    </source>
</reference>
<dbReference type="AlphaFoldDB" id="A0A7Y4L9M6"/>
<evidence type="ECO:0000313" key="5">
    <source>
        <dbReference type="Proteomes" id="UP000534306"/>
    </source>
</evidence>
<dbReference type="Proteomes" id="UP000553957">
    <property type="component" value="Unassembled WGS sequence"/>
</dbReference>
<evidence type="ECO:0000256" key="1">
    <source>
        <dbReference type="SAM" id="SignalP"/>
    </source>
</evidence>
<evidence type="ECO:0000313" key="4">
    <source>
        <dbReference type="EMBL" id="NOL45911.1"/>
    </source>
</evidence>
<protein>
    <recommendedName>
        <fullName evidence="2">GH16 domain-containing protein</fullName>
    </recommendedName>
</protein>
<name>A0A7Y4L9M6_9ACTN</name>
<dbReference type="Proteomes" id="UP000534306">
    <property type="component" value="Unassembled WGS sequence"/>
</dbReference>
<dbReference type="InterPro" id="IPR000757">
    <property type="entry name" value="Beta-glucanase-like"/>
</dbReference>
<evidence type="ECO:0000313" key="6">
    <source>
        <dbReference type="Proteomes" id="UP000553957"/>
    </source>
</evidence>
<feature type="chain" id="PRO_5036217891" description="GH16 domain-containing protein" evidence="1">
    <location>
        <begin position="32"/>
        <end position="246"/>
    </location>
</feature>
<evidence type="ECO:0000313" key="3">
    <source>
        <dbReference type="EMBL" id="MBB6570236.1"/>
    </source>
</evidence>
<organism evidence="4 5">
    <name type="scientific">Kribbella sandramycini</name>
    <dbReference type="NCBI Taxonomy" id="60450"/>
    <lineage>
        <taxon>Bacteria</taxon>
        <taxon>Bacillati</taxon>
        <taxon>Actinomycetota</taxon>
        <taxon>Actinomycetes</taxon>
        <taxon>Propionibacteriales</taxon>
        <taxon>Kribbellaceae</taxon>
        <taxon>Kribbella</taxon>
    </lineage>
</organism>
<dbReference type="Gene3D" id="2.60.120.200">
    <property type="match status" value="1"/>
</dbReference>
<dbReference type="GO" id="GO:0004553">
    <property type="term" value="F:hydrolase activity, hydrolyzing O-glycosyl compounds"/>
    <property type="evidence" value="ECO:0007669"/>
    <property type="project" value="InterPro"/>
</dbReference>
<evidence type="ECO:0000259" key="2">
    <source>
        <dbReference type="PROSITE" id="PS51762"/>
    </source>
</evidence>
<dbReference type="EMBL" id="JACHKF010000001">
    <property type="protein sequence ID" value="MBB6570236.1"/>
    <property type="molecule type" value="Genomic_DNA"/>
</dbReference>
<accession>A0A7Y4L9M6</accession>
<reference evidence="3 6" key="2">
    <citation type="submission" date="2020-08" db="EMBL/GenBank/DDBJ databases">
        <title>Sequencing the genomes of 1000 actinobacteria strains.</title>
        <authorList>
            <person name="Klenk H.-P."/>
        </authorList>
    </citation>
    <scope>NUCLEOTIDE SEQUENCE [LARGE SCALE GENOMIC DNA]</scope>
    <source>
        <strain evidence="3 6">DSM 15626</strain>
    </source>
</reference>
<dbReference type="SUPFAM" id="SSF49899">
    <property type="entry name" value="Concanavalin A-like lectins/glucanases"/>
    <property type="match status" value="1"/>
</dbReference>